<gene>
    <name evidence="3" type="ORF">SAMN05421807_104261</name>
</gene>
<keyword evidence="1" id="KW-1133">Transmembrane helix</keyword>
<reference evidence="4" key="1">
    <citation type="submission" date="2016-11" db="EMBL/GenBank/DDBJ databases">
        <authorList>
            <person name="Varghese N."/>
            <person name="Submissions S."/>
        </authorList>
    </citation>
    <scope>NUCLEOTIDE SEQUENCE [LARGE SCALE GENOMIC DNA]</scope>
    <source>
        <strain evidence="4">CGMCC 1.6496</strain>
    </source>
</reference>
<dbReference type="OrthoDB" id="9811471at2"/>
<dbReference type="Gene3D" id="3.90.1300.10">
    <property type="entry name" value="Amidase signature (AS) domain"/>
    <property type="match status" value="1"/>
</dbReference>
<evidence type="ECO:0000259" key="2">
    <source>
        <dbReference type="Pfam" id="PF01425"/>
    </source>
</evidence>
<dbReference type="EMBL" id="FQXD01000004">
    <property type="protein sequence ID" value="SHH17046.1"/>
    <property type="molecule type" value="Genomic_DNA"/>
</dbReference>
<dbReference type="RefSeq" id="WP_073006669.1">
    <property type="nucleotide sequence ID" value="NZ_FQXD01000004.1"/>
</dbReference>
<proteinExistence type="predicted"/>
<feature type="domain" description="Amidase" evidence="2">
    <location>
        <begin position="90"/>
        <end position="517"/>
    </location>
</feature>
<dbReference type="InterPro" id="IPR036928">
    <property type="entry name" value="AS_sf"/>
</dbReference>
<dbReference type="PANTHER" id="PTHR42678:SF34">
    <property type="entry name" value="OS04G0183300 PROTEIN"/>
    <property type="match status" value="1"/>
</dbReference>
<feature type="transmembrane region" description="Helical" evidence="1">
    <location>
        <begin position="7"/>
        <end position="27"/>
    </location>
</feature>
<organism evidence="3 4">
    <name type="scientific">Virgibacillus chiguensis</name>
    <dbReference type="NCBI Taxonomy" id="411959"/>
    <lineage>
        <taxon>Bacteria</taxon>
        <taxon>Bacillati</taxon>
        <taxon>Bacillota</taxon>
        <taxon>Bacilli</taxon>
        <taxon>Bacillales</taxon>
        <taxon>Bacillaceae</taxon>
        <taxon>Virgibacillus</taxon>
    </lineage>
</organism>
<sequence>MKKWKKIAHVIIGIVLLFIGGGAYYVYHTFIPANPERIIYDKERVIEPIDKQLQDIDRNILKQKEAKVVDASIEDIQSMIENGELTYEQLTAIYLFRIKQHDQNGIALNAVTEINPHAIKEARKLDQNRAQHKQSDLYGIPIIVKDNIQTAHEMPTSAGSYVLKDWIADTDAHIIDQLKEQGAFILGKGNMSEWANFTSQKAPNGYSGKKGQNLNPYGPLEFNTDGSSSGSATVTAANFTPLAIGTETTGSIIAPAAKQSIVGLRPSLGLISRHGIIPLSETLDTAGPMARTVKDTAILFNAMIGYDSKDSLTKEKKIQEASFDVKSLSVDGLKGKKIGILYSVEDQDKRKQAVAKKIKQDLKAAGATLVDNIKMDYEGIENVSIIKYDFKKDLNDYLEQQKTTPVKSLQDIIQYNEKDKERRIKYGQGLLKQSEDSSLTKKDFEAILQSSQNNSKKQLDKYLVEKGLNALVMINNEHVLLSAIAGYPELTVPAGYDDNGEPVGATFITKPFLEQDLFQIGYAYEQKTKNRKAPKL</sequence>
<dbReference type="SUPFAM" id="SSF75304">
    <property type="entry name" value="Amidase signature (AS) enzymes"/>
    <property type="match status" value="1"/>
</dbReference>
<name>A0A1M5QT50_9BACI</name>
<dbReference type="PANTHER" id="PTHR42678">
    <property type="entry name" value="AMIDASE"/>
    <property type="match status" value="1"/>
</dbReference>
<evidence type="ECO:0000313" key="4">
    <source>
        <dbReference type="Proteomes" id="UP000184079"/>
    </source>
</evidence>
<dbReference type="NCBIfam" id="NF005219">
    <property type="entry name" value="PRK06707.1"/>
    <property type="match status" value="1"/>
</dbReference>
<accession>A0A1M5QT50</accession>
<protein>
    <submittedName>
        <fullName evidence="3">Amidase</fullName>
    </submittedName>
</protein>
<dbReference type="Pfam" id="PF01425">
    <property type="entry name" value="Amidase"/>
    <property type="match status" value="1"/>
</dbReference>
<dbReference type="Proteomes" id="UP000184079">
    <property type="component" value="Unassembled WGS sequence"/>
</dbReference>
<dbReference type="InterPro" id="IPR023631">
    <property type="entry name" value="Amidase_dom"/>
</dbReference>
<keyword evidence="1" id="KW-0812">Transmembrane</keyword>
<keyword evidence="4" id="KW-1185">Reference proteome</keyword>
<evidence type="ECO:0000256" key="1">
    <source>
        <dbReference type="SAM" id="Phobius"/>
    </source>
</evidence>
<dbReference type="AlphaFoldDB" id="A0A1M5QT50"/>
<keyword evidence="1" id="KW-0472">Membrane</keyword>
<evidence type="ECO:0000313" key="3">
    <source>
        <dbReference type="EMBL" id="SHH17046.1"/>
    </source>
</evidence>